<evidence type="ECO:0000313" key="2">
    <source>
        <dbReference type="EMBL" id="GAA2500157.1"/>
    </source>
</evidence>
<organism evidence="2 3">
    <name type="scientific">Streptomyces longisporus</name>
    <dbReference type="NCBI Taxonomy" id="1948"/>
    <lineage>
        <taxon>Bacteria</taxon>
        <taxon>Bacillati</taxon>
        <taxon>Actinomycetota</taxon>
        <taxon>Actinomycetes</taxon>
        <taxon>Kitasatosporales</taxon>
        <taxon>Streptomycetaceae</taxon>
        <taxon>Streptomyces</taxon>
    </lineage>
</organism>
<gene>
    <name evidence="2" type="ORF">GCM10010276_47770</name>
</gene>
<reference evidence="2 3" key="1">
    <citation type="journal article" date="2019" name="Int. J. Syst. Evol. Microbiol.">
        <title>The Global Catalogue of Microorganisms (GCM) 10K type strain sequencing project: providing services to taxonomists for standard genome sequencing and annotation.</title>
        <authorList>
            <consortium name="The Broad Institute Genomics Platform"/>
            <consortium name="The Broad Institute Genome Sequencing Center for Infectious Disease"/>
            <person name="Wu L."/>
            <person name="Ma J."/>
        </authorList>
    </citation>
    <scope>NUCLEOTIDE SEQUENCE [LARGE SCALE GENOMIC DNA]</scope>
    <source>
        <strain evidence="2 3">JCM 4395</strain>
    </source>
</reference>
<dbReference type="EMBL" id="BAAASG010000011">
    <property type="protein sequence ID" value="GAA2500157.1"/>
    <property type="molecule type" value="Genomic_DNA"/>
</dbReference>
<keyword evidence="3" id="KW-1185">Reference proteome</keyword>
<dbReference type="RefSeq" id="WP_344402537.1">
    <property type="nucleotide sequence ID" value="NZ_BAAASG010000011.1"/>
</dbReference>
<evidence type="ECO:0000313" key="3">
    <source>
        <dbReference type="Proteomes" id="UP001501777"/>
    </source>
</evidence>
<evidence type="ECO:0000256" key="1">
    <source>
        <dbReference type="SAM" id="MobiDB-lite"/>
    </source>
</evidence>
<comment type="caution">
    <text evidence="2">The sequence shown here is derived from an EMBL/GenBank/DDBJ whole genome shotgun (WGS) entry which is preliminary data.</text>
</comment>
<protein>
    <submittedName>
        <fullName evidence="2">Uncharacterized protein</fullName>
    </submittedName>
</protein>
<accession>A0ABN3MDE8</accession>
<proteinExistence type="predicted"/>
<dbReference type="Proteomes" id="UP001501777">
    <property type="component" value="Unassembled WGS sequence"/>
</dbReference>
<sequence>MKDVHETHQLFRGVFEDWQTKAGVLSATPDAPVVTDDSAPVRRVLRRLRARFERPPGNSADSDTRRLVHPYETSMPPHIG</sequence>
<feature type="region of interest" description="Disordered" evidence="1">
    <location>
        <begin position="52"/>
        <end position="80"/>
    </location>
</feature>
<name>A0ABN3MDE8_STRLO</name>